<dbReference type="InterPro" id="IPR047187">
    <property type="entry name" value="SF1_C_Upf1"/>
</dbReference>
<dbReference type="GO" id="GO:0035194">
    <property type="term" value="P:regulatory ncRNA-mediated post-transcriptional gene silencing"/>
    <property type="evidence" value="ECO:0007669"/>
    <property type="project" value="TreeGrafter"/>
</dbReference>
<dbReference type="VEuPathDB" id="VectorBase:MDOMA2_020082"/>
<dbReference type="InterPro" id="IPR027417">
    <property type="entry name" value="P-loop_NTPase"/>
</dbReference>
<dbReference type="Pfam" id="PF13086">
    <property type="entry name" value="AAA_11"/>
    <property type="match status" value="2"/>
</dbReference>
<dbReference type="GO" id="GO:0003723">
    <property type="term" value="F:RNA binding"/>
    <property type="evidence" value="ECO:0007669"/>
    <property type="project" value="InterPro"/>
</dbReference>
<dbReference type="RefSeq" id="XP_005182503.2">
    <property type="nucleotide sequence ID" value="XM_005182446.4"/>
</dbReference>
<dbReference type="GO" id="GO:0005524">
    <property type="term" value="F:ATP binding"/>
    <property type="evidence" value="ECO:0007669"/>
    <property type="project" value="UniProtKB-KW"/>
</dbReference>
<dbReference type="CDD" id="cd18038">
    <property type="entry name" value="DEXXQc_Helz-like"/>
    <property type="match status" value="1"/>
</dbReference>
<name>A0A1I8NAI3_MUSDO</name>
<evidence type="ECO:0000313" key="9">
    <source>
        <dbReference type="EnsemblMetazoa" id="MDOA013254-PA"/>
    </source>
</evidence>
<dbReference type="Pfam" id="PF13087">
    <property type="entry name" value="AAA_12"/>
    <property type="match status" value="1"/>
</dbReference>
<evidence type="ECO:0000256" key="3">
    <source>
        <dbReference type="ARBA" id="ARBA00022806"/>
    </source>
</evidence>
<dbReference type="InterPro" id="IPR045055">
    <property type="entry name" value="DNA2/NAM7-like"/>
</dbReference>
<feature type="region of interest" description="Disordered" evidence="7">
    <location>
        <begin position="1108"/>
        <end position="1156"/>
    </location>
</feature>
<dbReference type="Gene3D" id="3.40.50.300">
    <property type="entry name" value="P-loop containing nucleotide triphosphate hydrolases"/>
    <property type="match status" value="2"/>
</dbReference>
<dbReference type="FunFam" id="3.40.50.300:FF:000326">
    <property type="entry name" value="P-loop containing nucleoside triphosphate hydrolase"/>
    <property type="match status" value="1"/>
</dbReference>
<evidence type="ECO:0000256" key="5">
    <source>
        <dbReference type="ARBA" id="ARBA00023158"/>
    </source>
</evidence>
<keyword evidence="5" id="KW-0943">RNA-mediated gene silencing</keyword>
<dbReference type="EnsemblMetazoa" id="MDOA013254-RA">
    <property type="protein sequence ID" value="MDOA013254-PA"/>
    <property type="gene ID" value="MDOA013254"/>
</dbReference>
<dbReference type="CDD" id="cd18808">
    <property type="entry name" value="SF1_C_Upf1"/>
    <property type="match status" value="1"/>
</dbReference>
<feature type="compositionally biased region" description="Polar residues" evidence="7">
    <location>
        <begin position="1131"/>
        <end position="1154"/>
    </location>
</feature>
<dbReference type="InterPro" id="IPR014001">
    <property type="entry name" value="Helicase_ATP-bd"/>
</dbReference>
<keyword evidence="3" id="KW-0347">Helicase</keyword>
<keyword evidence="4" id="KW-0067">ATP-binding</keyword>
<evidence type="ECO:0000256" key="6">
    <source>
        <dbReference type="ARBA" id="ARBA00048432"/>
    </source>
</evidence>
<evidence type="ECO:0000256" key="4">
    <source>
        <dbReference type="ARBA" id="ARBA00022840"/>
    </source>
</evidence>
<dbReference type="PROSITE" id="PS00028">
    <property type="entry name" value="ZINC_FINGER_C2H2_1"/>
    <property type="match status" value="1"/>
</dbReference>
<keyword evidence="2" id="KW-0378">Hydrolase</keyword>
<proteinExistence type="predicted"/>
<dbReference type="GO" id="GO:0005829">
    <property type="term" value="C:cytosol"/>
    <property type="evidence" value="ECO:0007669"/>
    <property type="project" value="TreeGrafter"/>
</dbReference>
<feature type="compositionally biased region" description="Basic residues" evidence="7">
    <location>
        <begin position="1112"/>
        <end position="1121"/>
    </location>
</feature>
<dbReference type="eggNOG" id="KOG1804">
    <property type="taxonomic scope" value="Eukaryota"/>
</dbReference>
<evidence type="ECO:0000256" key="1">
    <source>
        <dbReference type="ARBA" id="ARBA00022741"/>
    </source>
</evidence>
<dbReference type="InterPro" id="IPR041679">
    <property type="entry name" value="DNA2/NAM7-like_C"/>
</dbReference>
<dbReference type="OrthoDB" id="6513042at2759"/>
<gene>
    <name evidence="9" type="primary">101892159</name>
</gene>
<dbReference type="GO" id="GO:0043186">
    <property type="term" value="C:P granule"/>
    <property type="evidence" value="ECO:0007669"/>
    <property type="project" value="TreeGrafter"/>
</dbReference>
<dbReference type="GO" id="GO:0032574">
    <property type="term" value="F:5'-3' RNA helicase activity"/>
    <property type="evidence" value="ECO:0007669"/>
    <property type="project" value="InterPro"/>
</dbReference>
<dbReference type="InterPro" id="IPR026122">
    <property type="entry name" value="MOV-10/SDE3_DEXXQ/H-box"/>
</dbReference>
<dbReference type="VEuPathDB" id="VectorBase:MDOA013254"/>
<dbReference type="GO" id="GO:0003678">
    <property type="term" value="F:DNA helicase activity"/>
    <property type="evidence" value="ECO:0007669"/>
    <property type="project" value="UniProtKB-EC"/>
</dbReference>
<comment type="catalytic activity">
    <reaction evidence="6">
        <text>ATP + H2O = ADP + phosphate + H(+)</text>
        <dbReference type="Rhea" id="RHEA:13065"/>
        <dbReference type="ChEBI" id="CHEBI:15377"/>
        <dbReference type="ChEBI" id="CHEBI:15378"/>
        <dbReference type="ChEBI" id="CHEBI:30616"/>
        <dbReference type="ChEBI" id="CHEBI:43474"/>
        <dbReference type="ChEBI" id="CHEBI:456216"/>
        <dbReference type="EC" id="3.6.4.12"/>
    </reaction>
    <physiologicalReaction direction="left-to-right" evidence="6">
        <dbReference type="Rhea" id="RHEA:13066"/>
    </physiologicalReaction>
</comment>
<dbReference type="SMART" id="SM00487">
    <property type="entry name" value="DEXDc"/>
    <property type="match status" value="1"/>
</dbReference>
<dbReference type="InterPro" id="IPR041677">
    <property type="entry name" value="DNA2/NAM7_AAA_11"/>
</dbReference>
<protein>
    <recommendedName>
        <fullName evidence="8">C2H2-type domain-containing protein</fullName>
    </recommendedName>
</protein>
<evidence type="ECO:0000256" key="7">
    <source>
        <dbReference type="SAM" id="MobiDB-lite"/>
    </source>
</evidence>
<reference evidence="9" key="1">
    <citation type="submission" date="2020-05" db="UniProtKB">
        <authorList>
            <consortium name="EnsemblMetazoa"/>
        </authorList>
    </citation>
    <scope>IDENTIFICATION</scope>
    <source>
        <strain evidence="9">Aabys</strain>
    </source>
</reference>
<feature type="domain" description="C2H2-type" evidence="8">
    <location>
        <begin position="186"/>
        <end position="206"/>
    </location>
</feature>
<keyword evidence="1" id="KW-0547">Nucleotide-binding</keyword>
<dbReference type="GO" id="GO:0016787">
    <property type="term" value="F:hydrolase activity"/>
    <property type="evidence" value="ECO:0007669"/>
    <property type="project" value="UniProtKB-KW"/>
</dbReference>
<dbReference type="STRING" id="7370.A0A1I8NAI3"/>
<dbReference type="PANTHER" id="PTHR10887">
    <property type="entry name" value="DNA2/NAM7 HELICASE FAMILY"/>
    <property type="match status" value="1"/>
</dbReference>
<organism evidence="9">
    <name type="scientific">Musca domestica</name>
    <name type="common">House fly</name>
    <dbReference type="NCBI Taxonomy" id="7370"/>
    <lineage>
        <taxon>Eukaryota</taxon>
        <taxon>Metazoa</taxon>
        <taxon>Ecdysozoa</taxon>
        <taxon>Arthropoda</taxon>
        <taxon>Hexapoda</taxon>
        <taxon>Insecta</taxon>
        <taxon>Pterygota</taxon>
        <taxon>Neoptera</taxon>
        <taxon>Endopterygota</taxon>
        <taxon>Diptera</taxon>
        <taxon>Brachycera</taxon>
        <taxon>Muscomorpha</taxon>
        <taxon>Muscoidea</taxon>
        <taxon>Muscidae</taxon>
        <taxon>Musca</taxon>
    </lineage>
</organism>
<dbReference type="PANTHER" id="PTHR10887:SF419">
    <property type="entry name" value="RNA HELICASE MOV10L1"/>
    <property type="match status" value="1"/>
</dbReference>
<dbReference type="SUPFAM" id="SSF52540">
    <property type="entry name" value="P-loop containing nucleoside triphosphate hydrolases"/>
    <property type="match status" value="1"/>
</dbReference>
<dbReference type="InterPro" id="IPR013087">
    <property type="entry name" value="Znf_C2H2_type"/>
</dbReference>
<dbReference type="KEGG" id="mde:101892159"/>
<dbReference type="GO" id="GO:0005694">
    <property type="term" value="C:chromosome"/>
    <property type="evidence" value="ECO:0007669"/>
    <property type="project" value="UniProtKB-ARBA"/>
</dbReference>
<sequence length="1202" mass="138944">MSNRDRVTNNTVENCDNTNMKEQEITKRQEIESIGNFLLKLYHGRIIGPHNDWSCKESDIQEEFQNYLTPALRQRFKDHMKNLYVLFSRSGFITNVTSNVYTFQYECILKFRSEKLKEHDQLRMKPIVRVTKKKDNTDVKLSETEAAAILKENFTVDEYSHRYNLIYQGTREEILQSNFQPTNMSCYICKEQFATMEDYEEHIEYHNITSEFKYLEEKLEKRQTSLFSLSYQLCTNSHHFCFTLNTPAGQGGENQLVFDRIIIIQAHSMADIVYEEPLTKDGFVFYVDSHLFTRCWEQPIVLICHHKDDKNRNFIEEHHIMVDHEYPRVHLAIKPNRLPSHLVFDSNLKLNSYFPPSNVYKCLKDNKNVEAIKTTSAALDEYVRNDRSLQPETIHDVLKALLQIEDVETIMQYLKLPLRNVKLRSFGDDYSFSIRRSNRSNTQYENILSIMDEILITNAHLRLDEISVNNLISKNSDDLEDLGIVVGRIQNLKYGRVSFKSDTKLDIHASYTIIFRPSRLQLRYQYRGLDGLPQAMLCLKKFLFPIEVSARQLALVPVMELYNKSIADNPEQLQAVCNIAQGPRNDAPYIIFGPPGTGKTTTLVESILQVFKREKSKILITASSNSACDEVALRLCKAFQDIDIPARAIVRVYSKSNEIRNETIDELLLEYSNMYSTHFYPSVEVLHEYRIVVCTMSIVAKLASGGFGRGTTFTHMFIDEVAASTECEAITAMSAILKQNSCLIIAGDHKQLGPVLQSKLAEELQLGVSLMERLLKYDCYRVSEVTGEYDRSIQTRLRKNFRSHPEIVDLYSGMYYDNELEARANIDDVSMTKHWHLAPNTNYPIIFHSVKGRSFSDKKSPSLYNPDELDVVLDYVKDLMYFGVNDKPLNQTDIGVISPYKKQYLNIRDELNLRRWHNIETGSVEIFQGKEKEVIITSFVRSGTDSLGFLESERRLNVTLSRAKSLLILIGNAETLSRNSDFQHIIEQCKQNGTFIEEVRTKADIDYSAQSKRLSRKELQAQCRFYRLRRLQQKEARKAIPDKENLTTNPKTLSLLKEQLSGSTKNIKTKETGVEINVNKRYRGRNGTRSNPSNIKHMKTSEALFNVDGGKYRPRCRRNSKKTQEDKENNKISTINPTNRPKTVQKNNQSVPNRNETKQKVATFVRERNNGTALKTSKNIKQSTKLHQVISQLNDLLLKPNP</sequence>
<dbReference type="AlphaFoldDB" id="A0A1I8NAI3"/>
<accession>A0A1I8NAI3</accession>
<evidence type="ECO:0000256" key="2">
    <source>
        <dbReference type="ARBA" id="ARBA00022801"/>
    </source>
</evidence>
<evidence type="ECO:0000259" key="8">
    <source>
        <dbReference type="PROSITE" id="PS00028"/>
    </source>
</evidence>